<organism evidence="4 5">
    <name type="scientific">Magnetospirillum moscoviense</name>
    <dbReference type="NCBI Taxonomy" id="1437059"/>
    <lineage>
        <taxon>Bacteria</taxon>
        <taxon>Pseudomonadati</taxon>
        <taxon>Pseudomonadota</taxon>
        <taxon>Alphaproteobacteria</taxon>
        <taxon>Rhodospirillales</taxon>
        <taxon>Rhodospirillaceae</taxon>
        <taxon>Magnetospirillum</taxon>
    </lineage>
</organism>
<dbReference type="InterPro" id="IPR011965">
    <property type="entry name" value="PaaX_trns_reg"/>
</dbReference>
<dbReference type="InterPro" id="IPR013225">
    <property type="entry name" value="PaaX_C"/>
</dbReference>
<reference evidence="4 5" key="1">
    <citation type="submission" date="2016-04" db="EMBL/GenBank/DDBJ databases">
        <title>Draft genome sequence of freshwater magnetotactic bacteria Magnetospirillum marisnigri SP-1 and Magnetospirillum moscoviense BB-1.</title>
        <authorList>
            <person name="Koziaeva V."/>
            <person name="Dziuba M.V."/>
            <person name="Ivanov T.M."/>
            <person name="Kuznetsov B."/>
            <person name="Grouzdev D.S."/>
        </authorList>
    </citation>
    <scope>NUCLEOTIDE SEQUENCE [LARGE SCALE GENOMIC DNA]</scope>
    <source>
        <strain evidence="4 5">BB-1</strain>
    </source>
</reference>
<evidence type="ECO:0000259" key="2">
    <source>
        <dbReference type="Pfam" id="PF08223"/>
    </source>
</evidence>
<feature type="domain" description="Transcriptional repressor PaaX-like central Cas2-like" evidence="3">
    <location>
        <begin position="105"/>
        <end position="181"/>
    </location>
</feature>
<dbReference type="Gene3D" id="3.30.70.2650">
    <property type="match status" value="1"/>
</dbReference>
<keyword evidence="5" id="KW-1185">Reference proteome</keyword>
<feature type="domain" description="Transcriptional repressor PaaX-like N-terminal" evidence="1">
    <location>
        <begin position="19"/>
        <end position="88"/>
    </location>
</feature>
<proteinExistence type="predicted"/>
<feature type="domain" description="Transcriptional repressor PaaX-like C-terminal" evidence="2">
    <location>
        <begin position="193"/>
        <end position="282"/>
    </location>
</feature>
<dbReference type="EMBL" id="LWQU01000139">
    <property type="protein sequence ID" value="OAN50482.1"/>
    <property type="molecule type" value="Genomic_DNA"/>
</dbReference>
<dbReference type="InterPro" id="IPR036390">
    <property type="entry name" value="WH_DNA-bd_sf"/>
</dbReference>
<dbReference type="Pfam" id="PF07848">
    <property type="entry name" value="PaaX"/>
    <property type="match status" value="1"/>
</dbReference>
<name>A0A178MNV6_9PROT</name>
<dbReference type="STRING" id="1437059.A6A05_12515"/>
<dbReference type="OrthoDB" id="2270427at2"/>
<accession>A0A178MNV6</accession>
<evidence type="ECO:0000259" key="1">
    <source>
        <dbReference type="Pfam" id="PF07848"/>
    </source>
</evidence>
<dbReference type="Pfam" id="PF20803">
    <property type="entry name" value="PaaX_M"/>
    <property type="match status" value="1"/>
</dbReference>
<dbReference type="AlphaFoldDB" id="A0A178MNV6"/>
<dbReference type="Proteomes" id="UP000078543">
    <property type="component" value="Unassembled WGS sequence"/>
</dbReference>
<evidence type="ECO:0000313" key="4">
    <source>
        <dbReference type="EMBL" id="OAN50482.1"/>
    </source>
</evidence>
<protein>
    <submittedName>
        <fullName evidence="4">Phenylacetic acid degradation operon negative regulatory protein PaaX</fullName>
    </submittedName>
</protein>
<dbReference type="PANTHER" id="PTHR30319">
    <property type="entry name" value="PHENYLACETIC ACID REGULATOR-RELATED TRANSCRIPTIONAL REPRESSOR"/>
    <property type="match status" value="1"/>
</dbReference>
<gene>
    <name evidence="4" type="ORF">A6A05_12515</name>
</gene>
<dbReference type="PANTHER" id="PTHR30319:SF1">
    <property type="entry name" value="TRANSCRIPTIONAL REPRESSOR PAAX"/>
    <property type="match status" value="1"/>
</dbReference>
<dbReference type="NCBIfam" id="TIGR02277">
    <property type="entry name" value="PaaX_trns_reg"/>
    <property type="match status" value="1"/>
</dbReference>
<dbReference type="Gene3D" id="1.20.58.1460">
    <property type="match status" value="1"/>
</dbReference>
<dbReference type="InterPro" id="IPR048846">
    <property type="entry name" value="PaaX-like_central"/>
</dbReference>
<dbReference type="GO" id="GO:0006351">
    <property type="term" value="P:DNA-templated transcription"/>
    <property type="evidence" value="ECO:0007669"/>
    <property type="project" value="InterPro"/>
</dbReference>
<dbReference type="InterPro" id="IPR012906">
    <property type="entry name" value="PaaX-like_N"/>
</dbReference>
<dbReference type="InterPro" id="IPR036388">
    <property type="entry name" value="WH-like_DNA-bd_sf"/>
</dbReference>
<dbReference type="PIRSF" id="PIRSF020623">
    <property type="entry name" value="PaaX"/>
    <property type="match status" value="1"/>
</dbReference>
<dbReference type="SUPFAM" id="SSF46785">
    <property type="entry name" value="Winged helix' DNA-binding domain"/>
    <property type="match status" value="1"/>
</dbReference>
<dbReference type="Gene3D" id="1.10.10.10">
    <property type="entry name" value="Winged helix-like DNA-binding domain superfamily/Winged helix DNA-binding domain"/>
    <property type="match status" value="1"/>
</dbReference>
<evidence type="ECO:0000259" key="3">
    <source>
        <dbReference type="Pfam" id="PF20803"/>
    </source>
</evidence>
<dbReference type="RefSeq" id="WP_068500415.1">
    <property type="nucleotide sequence ID" value="NZ_LWQU01000139.1"/>
</dbReference>
<sequence>MTQDQAAIVARLLDRLKPKAKSLIVTVYGDAIAHHGGNAWLGSVIALVEPLGLNERIVRTSVFRLSKEEWLVSSQLGRRSYYRLTESGRRRFEAAHERVYRPSTRPWDGRWTLVITSGAVPPGEDREALRRDLGWLGFGQLAPGIKIHPDPDETALRLLLADSPAARNAVVMRAETLALTASEGLGDIIRSCWDLDRLGADYTEFLETFRPVWQALKDDPDLDPQTCFVVRTLLMHGYRRALLRDPMLPDELLGADWPGTAARQLCRNLYRLVQAPAEQHLMAVLETAEGPVPEAHPSYYARFGGL</sequence>
<comment type="caution">
    <text evidence="4">The sequence shown here is derived from an EMBL/GenBank/DDBJ whole genome shotgun (WGS) entry which is preliminary data.</text>
</comment>
<dbReference type="Pfam" id="PF08223">
    <property type="entry name" value="PaaX_C"/>
    <property type="match status" value="1"/>
</dbReference>
<evidence type="ECO:0000313" key="5">
    <source>
        <dbReference type="Proteomes" id="UP000078543"/>
    </source>
</evidence>